<proteinExistence type="predicted"/>
<dbReference type="AlphaFoldDB" id="A0A9P7GQV0"/>
<dbReference type="EMBL" id="JABCKI010000004">
    <property type="protein sequence ID" value="KAG5654593.1"/>
    <property type="molecule type" value="Genomic_DNA"/>
</dbReference>
<accession>A0A9P7GQV0</accession>
<evidence type="ECO:0000313" key="2">
    <source>
        <dbReference type="EMBL" id="KAG5654593.1"/>
    </source>
</evidence>
<dbReference type="Proteomes" id="UP000717328">
    <property type="component" value="Unassembled WGS sequence"/>
</dbReference>
<keyword evidence="3" id="KW-1185">Reference proteome</keyword>
<evidence type="ECO:0000256" key="1">
    <source>
        <dbReference type="SAM" id="MobiDB-lite"/>
    </source>
</evidence>
<name>A0A9P7GQV0_9AGAR</name>
<reference evidence="2" key="2">
    <citation type="submission" date="2021-10" db="EMBL/GenBank/DDBJ databases">
        <title>Phylogenomics reveals ancestral predisposition of the termite-cultivated fungus Termitomyces towards a domesticated lifestyle.</title>
        <authorList>
            <person name="Auxier B."/>
            <person name="Grum-Grzhimaylo A."/>
            <person name="Cardenas M.E."/>
            <person name="Lodge J.D."/>
            <person name="Laessoe T."/>
            <person name="Pedersen O."/>
            <person name="Smith M.E."/>
            <person name="Kuyper T.W."/>
            <person name="Franco-Molano E.A."/>
            <person name="Baroni T.J."/>
            <person name="Aanen D.K."/>
        </authorList>
    </citation>
    <scope>NUCLEOTIDE SEQUENCE</scope>
    <source>
        <strain evidence="2">D49</strain>
    </source>
</reference>
<sequence>MYKDVDDELDIDGDEGFGEAQFTEGDILPVNSSSRVEVEQDLEVEIEGDSEDEAQREQKTLRDLVAEGKLVRNTSGSGADEVKAKMEEVMGLGDTDKMDLAILAARKRGDKSSLITALENKVKQLVSLTTHLPPRFELNHPLGIDACFFLDITLVSDLHRSL</sequence>
<feature type="region of interest" description="Disordered" evidence="1">
    <location>
        <begin position="1"/>
        <end position="21"/>
    </location>
</feature>
<comment type="caution">
    <text evidence="2">The sequence shown here is derived from an EMBL/GenBank/DDBJ whole genome shotgun (WGS) entry which is preliminary data.</text>
</comment>
<dbReference type="OrthoDB" id="6270329at2759"/>
<gene>
    <name evidence="2" type="ORF">H0H81_011568</name>
</gene>
<protein>
    <submittedName>
        <fullName evidence="2">Uncharacterized protein</fullName>
    </submittedName>
</protein>
<reference evidence="2" key="1">
    <citation type="submission" date="2021-02" db="EMBL/GenBank/DDBJ databases">
        <authorList>
            <person name="Nieuwenhuis M."/>
            <person name="Van De Peppel L.J.J."/>
        </authorList>
    </citation>
    <scope>NUCLEOTIDE SEQUENCE</scope>
    <source>
        <strain evidence="2">D49</strain>
    </source>
</reference>
<organism evidence="2 3">
    <name type="scientific">Sphagnurus paluster</name>
    <dbReference type="NCBI Taxonomy" id="117069"/>
    <lineage>
        <taxon>Eukaryota</taxon>
        <taxon>Fungi</taxon>
        <taxon>Dikarya</taxon>
        <taxon>Basidiomycota</taxon>
        <taxon>Agaricomycotina</taxon>
        <taxon>Agaricomycetes</taxon>
        <taxon>Agaricomycetidae</taxon>
        <taxon>Agaricales</taxon>
        <taxon>Tricholomatineae</taxon>
        <taxon>Lyophyllaceae</taxon>
        <taxon>Sphagnurus</taxon>
    </lineage>
</organism>
<feature type="compositionally biased region" description="Acidic residues" evidence="1">
    <location>
        <begin position="1"/>
        <end position="17"/>
    </location>
</feature>
<evidence type="ECO:0000313" key="3">
    <source>
        <dbReference type="Proteomes" id="UP000717328"/>
    </source>
</evidence>